<dbReference type="Proteomes" id="UP001285636">
    <property type="component" value="Unassembled WGS sequence"/>
</dbReference>
<name>A0AAJ2NPV1_ALKPS</name>
<comment type="caution">
    <text evidence="3">The sequence shown here is derived from an EMBL/GenBank/DDBJ whole genome shotgun (WGS) entry which is preliminary data.</text>
</comment>
<keyword evidence="2" id="KW-0472">Membrane</keyword>
<gene>
    <name evidence="3" type="ORF">RYX45_14465</name>
</gene>
<dbReference type="RefSeq" id="WP_323467173.1">
    <property type="nucleotide sequence ID" value="NZ_CP144224.1"/>
</dbReference>
<dbReference type="EMBL" id="JAWJAY010000003">
    <property type="protein sequence ID" value="MDV2886390.1"/>
    <property type="molecule type" value="Genomic_DNA"/>
</dbReference>
<keyword evidence="2" id="KW-1133">Transmembrane helix</keyword>
<proteinExistence type="predicted"/>
<sequence length="307" mass="35291">MDRSRKGIVMTLSVLIISLGVIGTVKFFDSEPAAEQSLASSTHEVDFTFNALDIVPHIEPQIATIAHSQDKDYILWYINHYDQFLHASTEWFNKLDIENNPYSEQEKFVEDLEKARVEYAKLSQEITIDKVNEQPNDQYLVISYDAYYDAAASVAAAIDIASSSYHRGYISEHEKTQLQELYNETKSQLDYSSYSIVKYFELLAAHNELDQVREKHSEEVSDTPETKETTELPSTPIFYEDNGTIYIYGVTLGQKVEDAVAVNGEPMNYTLDEAFFEEWWNTMTFPSTIMMVRSPQFRCKSLMTVYS</sequence>
<evidence type="ECO:0000256" key="2">
    <source>
        <dbReference type="SAM" id="Phobius"/>
    </source>
</evidence>
<evidence type="ECO:0000313" key="4">
    <source>
        <dbReference type="Proteomes" id="UP001285636"/>
    </source>
</evidence>
<protein>
    <submittedName>
        <fullName evidence="3">Uncharacterized protein</fullName>
    </submittedName>
</protein>
<feature type="compositionally biased region" description="Basic and acidic residues" evidence="1">
    <location>
        <begin position="214"/>
        <end position="230"/>
    </location>
</feature>
<organism evidence="3 4">
    <name type="scientific">Alkalihalophilus pseudofirmus</name>
    <name type="common">Bacillus pseudofirmus</name>
    <dbReference type="NCBI Taxonomy" id="79885"/>
    <lineage>
        <taxon>Bacteria</taxon>
        <taxon>Bacillati</taxon>
        <taxon>Bacillota</taxon>
        <taxon>Bacilli</taxon>
        <taxon>Bacillales</taxon>
        <taxon>Bacillaceae</taxon>
        <taxon>Alkalihalophilus</taxon>
    </lineage>
</organism>
<accession>A0AAJ2NPV1</accession>
<reference evidence="3" key="1">
    <citation type="submission" date="2023-10" db="EMBL/GenBank/DDBJ databases">
        <title>Screening of Alkalihalophilus pseudofirmusBZ-TG-HK211 and Its Alleviation of Salt Stress on Rapeseed Growth.</title>
        <authorList>
            <person name="Zhao B."/>
            <person name="Guo T."/>
        </authorList>
    </citation>
    <scope>NUCLEOTIDE SEQUENCE</scope>
    <source>
        <strain evidence="3">BZ-TG-HK211</strain>
    </source>
</reference>
<dbReference type="AlphaFoldDB" id="A0AAJ2NPV1"/>
<evidence type="ECO:0000256" key="1">
    <source>
        <dbReference type="SAM" id="MobiDB-lite"/>
    </source>
</evidence>
<feature type="region of interest" description="Disordered" evidence="1">
    <location>
        <begin position="214"/>
        <end position="234"/>
    </location>
</feature>
<keyword evidence="2" id="KW-0812">Transmembrane</keyword>
<evidence type="ECO:0000313" key="3">
    <source>
        <dbReference type="EMBL" id="MDV2886390.1"/>
    </source>
</evidence>
<feature type="transmembrane region" description="Helical" evidence="2">
    <location>
        <begin position="7"/>
        <end position="28"/>
    </location>
</feature>